<dbReference type="AlphaFoldDB" id="A0A1Q9DTZ9"/>
<gene>
    <name evidence="1" type="ORF">AK812_SmicGene18881</name>
</gene>
<name>A0A1Q9DTZ9_SYMMI</name>
<sequence length="149" mass="16484">MGCSSSVSVMHDEVEHTGITRVIYTDRTGQEFVQHSAPFKEGIRRFNSMRISDEDASGIVVPLASTHNKHVKQLNKFLAAIEQNPRLLEKSMLPSQLPKHRNKAVLKVDQEVSEQSLADLCIEEARVFTLLAAASDAETRAMVQVIGVA</sequence>
<dbReference type="Proteomes" id="UP000186817">
    <property type="component" value="Unassembled WGS sequence"/>
</dbReference>
<comment type="caution">
    <text evidence="1">The sequence shown here is derived from an EMBL/GenBank/DDBJ whole genome shotgun (WGS) entry which is preliminary data.</text>
</comment>
<dbReference type="OrthoDB" id="421034at2759"/>
<keyword evidence="2" id="KW-1185">Reference proteome</keyword>
<dbReference type="EMBL" id="LSRX01000390">
    <property type="protein sequence ID" value="OLP98621.1"/>
    <property type="molecule type" value="Genomic_DNA"/>
</dbReference>
<evidence type="ECO:0000313" key="1">
    <source>
        <dbReference type="EMBL" id="OLP98621.1"/>
    </source>
</evidence>
<organism evidence="1 2">
    <name type="scientific">Symbiodinium microadriaticum</name>
    <name type="common">Dinoflagellate</name>
    <name type="synonym">Zooxanthella microadriatica</name>
    <dbReference type="NCBI Taxonomy" id="2951"/>
    <lineage>
        <taxon>Eukaryota</taxon>
        <taxon>Sar</taxon>
        <taxon>Alveolata</taxon>
        <taxon>Dinophyceae</taxon>
        <taxon>Suessiales</taxon>
        <taxon>Symbiodiniaceae</taxon>
        <taxon>Symbiodinium</taxon>
    </lineage>
</organism>
<evidence type="ECO:0000313" key="2">
    <source>
        <dbReference type="Proteomes" id="UP000186817"/>
    </source>
</evidence>
<protein>
    <submittedName>
        <fullName evidence="1">Uncharacterized protein</fullName>
    </submittedName>
</protein>
<proteinExistence type="predicted"/>
<accession>A0A1Q9DTZ9</accession>
<reference evidence="1 2" key="1">
    <citation type="submission" date="2016-02" db="EMBL/GenBank/DDBJ databases">
        <title>Genome analysis of coral dinoflagellate symbionts highlights evolutionary adaptations to a symbiotic lifestyle.</title>
        <authorList>
            <person name="Aranda M."/>
            <person name="Li Y."/>
            <person name="Liew Y.J."/>
            <person name="Baumgarten S."/>
            <person name="Simakov O."/>
            <person name="Wilson M."/>
            <person name="Piel J."/>
            <person name="Ashoor H."/>
            <person name="Bougouffa S."/>
            <person name="Bajic V.B."/>
            <person name="Ryu T."/>
            <person name="Ravasi T."/>
            <person name="Bayer T."/>
            <person name="Micklem G."/>
            <person name="Kim H."/>
            <person name="Bhak J."/>
            <person name="Lajeunesse T.C."/>
            <person name="Voolstra C.R."/>
        </authorList>
    </citation>
    <scope>NUCLEOTIDE SEQUENCE [LARGE SCALE GENOMIC DNA]</scope>
    <source>
        <strain evidence="1 2">CCMP2467</strain>
    </source>
</reference>